<sequence length="157" mass="17404">MLRGALRSSVSSALRASARGPSPLALAQQRWISNDMRTKLQSAVDAHPVVVFMKGTPDMPQCGFSRAACQVLSLSEVPEDKLKTFNVLEDQELRDSIKEFSDWPTIPQVYVKGEFVGGADVVIDMWRNGQFRALLEEHNIVPKMTVEETKSQPNASS</sequence>
<dbReference type="GO" id="GO:0051537">
    <property type="term" value="F:2 iron, 2 sulfur cluster binding"/>
    <property type="evidence" value="ECO:0007669"/>
    <property type="project" value="UniProtKB-KW"/>
</dbReference>
<organism evidence="8 9">
    <name type="scientific">Coniophora puteana (strain RWD-64-598)</name>
    <name type="common">Brown rot fungus</name>
    <dbReference type="NCBI Taxonomy" id="741705"/>
    <lineage>
        <taxon>Eukaryota</taxon>
        <taxon>Fungi</taxon>
        <taxon>Dikarya</taxon>
        <taxon>Basidiomycota</taxon>
        <taxon>Agaricomycotina</taxon>
        <taxon>Agaricomycetes</taxon>
        <taxon>Agaricomycetidae</taxon>
        <taxon>Boletales</taxon>
        <taxon>Coniophorineae</taxon>
        <taxon>Coniophoraceae</taxon>
        <taxon>Coniophora</taxon>
    </lineage>
</organism>
<dbReference type="RefSeq" id="XP_007771523.1">
    <property type="nucleotide sequence ID" value="XM_007773333.1"/>
</dbReference>
<evidence type="ECO:0000256" key="2">
    <source>
        <dbReference type="ARBA" id="ARBA00022723"/>
    </source>
</evidence>
<keyword evidence="5" id="KW-0676">Redox-active center</keyword>
<evidence type="ECO:0000256" key="6">
    <source>
        <dbReference type="ARBA" id="ARBA00067618"/>
    </source>
</evidence>
<dbReference type="GO" id="GO:0015036">
    <property type="term" value="F:disulfide oxidoreductase activity"/>
    <property type="evidence" value="ECO:0007669"/>
    <property type="project" value="UniProtKB-ARBA"/>
</dbReference>
<dbReference type="KEGG" id="cput:CONPUDRAFT_83880"/>
<dbReference type="NCBIfam" id="TIGR00365">
    <property type="entry name" value="Grx4 family monothiol glutaredoxin"/>
    <property type="match status" value="1"/>
</dbReference>
<dbReference type="SUPFAM" id="SSF52833">
    <property type="entry name" value="Thioredoxin-like"/>
    <property type="match status" value="1"/>
</dbReference>
<evidence type="ECO:0000256" key="4">
    <source>
        <dbReference type="ARBA" id="ARBA00023014"/>
    </source>
</evidence>
<dbReference type="InterPro" id="IPR033658">
    <property type="entry name" value="GRX_PICOT-like"/>
</dbReference>
<dbReference type="EMBL" id="JH711582">
    <property type="protein sequence ID" value="EIW78500.1"/>
    <property type="molecule type" value="Genomic_DNA"/>
</dbReference>
<dbReference type="PROSITE" id="PS51354">
    <property type="entry name" value="GLUTAREDOXIN_2"/>
    <property type="match status" value="1"/>
</dbReference>
<evidence type="ECO:0000256" key="3">
    <source>
        <dbReference type="ARBA" id="ARBA00023004"/>
    </source>
</evidence>
<evidence type="ECO:0000259" key="7">
    <source>
        <dbReference type="Pfam" id="PF00462"/>
    </source>
</evidence>
<dbReference type="PANTHER" id="PTHR10293">
    <property type="entry name" value="GLUTAREDOXIN FAMILY MEMBER"/>
    <property type="match status" value="1"/>
</dbReference>
<keyword evidence="9" id="KW-1185">Reference proteome</keyword>
<evidence type="ECO:0000313" key="9">
    <source>
        <dbReference type="Proteomes" id="UP000053558"/>
    </source>
</evidence>
<keyword evidence="4" id="KW-0411">Iron-sulfur</keyword>
<keyword evidence="3" id="KW-0408">Iron</keyword>
<dbReference type="GO" id="GO:0044571">
    <property type="term" value="P:[2Fe-2S] cluster assembly"/>
    <property type="evidence" value="ECO:0007669"/>
    <property type="project" value="UniProtKB-ARBA"/>
</dbReference>
<evidence type="ECO:0000256" key="1">
    <source>
        <dbReference type="ARBA" id="ARBA00022714"/>
    </source>
</evidence>
<evidence type="ECO:0000256" key="5">
    <source>
        <dbReference type="ARBA" id="ARBA00023284"/>
    </source>
</evidence>
<dbReference type="AlphaFoldDB" id="A0A5M3MHT5"/>
<reference evidence="9" key="1">
    <citation type="journal article" date="2012" name="Science">
        <title>The Paleozoic origin of enzymatic lignin decomposition reconstructed from 31 fungal genomes.</title>
        <authorList>
            <person name="Floudas D."/>
            <person name="Binder M."/>
            <person name="Riley R."/>
            <person name="Barry K."/>
            <person name="Blanchette R.A."/>
            <person name="Henrissat B."/>
            <person name="Martinez A.T."/>
            <person name="Otillar R."/>
            <person name="Spatafora J.W."/>
            <person name="Yadav J.S."/>
            <person name="Aerts A."/>
            <person name="Benoit I."/>
            <person name="Boyd A."/>
            <person name="Carlson A."/>
            <person name="Copeland A."/>
            <person name="Coutinho P.M."/>
            <person name="de Vries R.P."/>
            <person name="Ferreira P."/>
            <person name="Findley K."/>
            <person name="Foster B."/>
            <person name="Gaskell J."/>
            <person name="Glotzer D."/>
            <person name="Gorecki P."/>
            <person name="Heitman J."/>
            <person name="Hesse C."/>
            <person name="Hori C."/>
            <person name="Igarashi K."/>
            <person name="Jurgens J.A."/>
            <person name="Kallen N."/>
            <person name="Kersten P."/>
            <person name="Kohler A."/>
            <person name="Kuees U."/>
            <person name="Kumar T.K.A."/>
            <person name="Kuo A."/>
            <person name="LaButti K."/>
            <person name="Larrondo L.F."/>
            <person name="Lindquist E."/>
            <person name="Ling A."/>
            <person name="Lombard V."/>
            <person name="Lucas S."/>
            <person name="Lundell T."/>
            <person name="Martin R."/>
            <person name="McLaughlin D.J."/>
            <person name="Morgenstern I."/>
            <person name="Morin E."/>
            <person name="Murat C."/>
            <person name="Nagy L.G."/>
            <person name="Nolan M."/>
            <person name="Ohm R.A."/>
            <person name="Patyshakuliyeva A."/>
            <person name="Rokas A."/>
            <person name="Ruiz-Duenas F.J."/>
            <person name="Sabat G."/>
            <person name="Salamov A."/>
            <person name="Samejima M."/>
            <person name="Schmutz J."/>
            <person name="Slot J.C."/>
            <person name="St John F."/>
            <person name="Stenlid J."/>
            <person name="Sun H."/>
            <person name="Sun S."/>
            <person name="Syed K."/>
            <person name="Tsang A."/>
            <person name="Wiebenga A."/>
            <person name="Young D."/>
            <person name="Pisabarro A."/>
            <person name="Eastwood D.C."/>
            <person name="Martin F."/>
            <person name="Cullen D."/>
            <person name="Grigoriev I.V."/>
            <person name="Hibbett D.S."/>
        </authorList>
    </citation>
    <scope>NUCLEOTIDE SEQUENCE [LARGE SCALE GENOMIC DNA]</scope>
    <source>
        <strain evidence="9">RWD-64-598 SS2</strain>
    </source>
</reference>
<protein>
    <recommendedName>
        <fullName evidence="6">Monothiol glutaredoxin-5, mitochondrial</fullName>
    </recommendedName>
</protein>
<evidence type="ECO:0000313" key="8">
    <source>
        <dbReference type="EMBL" id="EIW78500.1"/>
    </source>
</evidence>
<dbReference type="OMA" id="TKLMPQC"/>
<gene>
    <name evidence="8" type="ORF">CONPUDRAFT_83880</name>
</gene>
<dbReference type="Pfam" id="PF00462">
    <property type="entry name" value="Glutaredoxin"/>
    <property type="match status" value="1"/>
</dbReference>
<dbReference type="Proteomes" id="UP000053558">
    <property type="component" value="Unassembled WGS sequence"/>
</dbReference>
<dbReference type="PANTHER" id="PTHR10293:SF16">
    <property type="entry name" value="GLUTAREDOXIN-RELATED PROTEIN 5, MITOCHONDRIAL"/>
    <property type="match status" value="1"/>
</dbReference>
<name>A0A5M3MHT5_CONPW</name>
<dbReference type="FunFam" id="3.40.30.10:FF:000005">
    <property type="entry name" value="Glutaredoxin 5"/>
    <property type="match status" value="1"/>
</dbReference>
<dbReference type="InterPro" id="IPR036249">
    <property type="entry name" value="Thioredoxin-like_sf"/>
</dbReference>
<dbReference type="Gene3D" id="3.40.30.10">
    <property type="entry name" value="Glutaredoxin"/>
    <property type="match status" value="1"/>
</dbReference>
<keyword evidence="1" id="KW-0001">2Fe-2S</keyword>
<keyword evidence="2" id="KW-0479">Metal-binding</keyword>
<dbReference type="GO" id="GO:0005759">
    <property type="term" value="C:mitochondrial matrix"/>
    <property type="evidence" value="ECO:0007669"/>
    <property type="project" value="TreeGrafter"/>
</dbReference>
<accession>A0A5M3MHT5</accession>
<dbReference type="CDD" id="cd03028">
    <property type="entry name" value="GRX_PICOT_like"/>
    <property type="match status" value="1"/>
</dbReference>
<dbReference type="GeneID" id="19210675"/>
<proteinExistence type="predicted"/>
<dbReference type="InterPro" id="IPR002109">
    <property type="entry name" value="Glutaredoxin"/>
</dbReference>
<comment type="caution">
    <text evidence="8">The sequence shown here is derived from an EMBL/GenBank/DDBJ whole genome shotgun (WGS) entry which is preliminary data.</text>
</comment>
<feature type="domain" description="Glutaredoxin" evidence="7">
    <location>
        <begin position="49"/>
        <end position="116"/>
    </location>
</feature>
<dbReference type="GO" id="GO:0046872">
    <property type="term" value="F:metal ion binding"/>
    <property type="evidence" value="ECO:0007669"/>
    <property type="project" value="UniProtKB-KW"/>
</dbReference>
<dbReference type="InterPro" id="IPR004480">
    <property type="entry name" value="Monothiol_GRX-rel"/>
</dbReference>
<dbReference type="OrthoDB" id="415696at2759"/>